<proteinExistence type="predicted"/>
<organism evidence="3 4">
    <name type="scientific">Corynebacterium belfantii</name>
    <dbReference type="NCBI Taxonomy" id="2014537"/>
    <lineage>
        <taxon>Bacteria</taxon>
        <taxon>Bacillati</taxon>
        <taxon>Actinomycetota</taxon>
        <taxon>Actinomycetes</taxon>
        <taxon>Mycobacteriales</taxon>
        <taxon>Corynebacteriaceae</taxon>
        <taxon>Corynebacterium</taxon>
    </lineage>
</organism>
<gene>
    <name evidence="3" type="ORF">I4J41_06945</name>
</gene>
<evidence type="ECO:0000313" key="4">
    <source>
        <dbReference type="Proteomes" id="UP000615580"/>
    </source>
</evidence>
<feature type="region of interest" description="Disordered" evidence="1">
    <location>
        <begin position="72"/>
        <end position="96"/>
    </location>
</feature>
<comment type="caution">
    <text evidence="3">The sequence shown here is derived from an EMBL/GenBank/DDBJ whole genome shotgun (WGS) entry which is preliminary data.</text>
</comment>
<dbReference type="InterPro" id="IPR003615">
    <property type="entry name" value="HNH_nuc"/>
</dbReference>
<dbReference type="Gene3D" id="1.10.30.50">
    <property type="match status" value="1"/>
</dbReference>
<dbReference type="SMART" id="SM00507">
    <property type="entry name" value="HNHc"/>
    <property type="match status" value="1"/>
</dbReference>
<dbReference type="CDD" id="cd00085">
    <property type="entry name" value="HNHc"/>
    <property type="match status" value="1"/>
</dbReference>
<keyword evidence="3" id="KW-0378">Hydrolase</keyword>
<evidence type="ECO:0000256" key="1">
    <source>
        <dbReference type="SAM" id="MobiDB-lite"/>
    </source>
</evidence>
<dbReference type="GO" id="GO:0004519">
    <property type="term" value="F:endonuclease activity"/>
    <property type="evidence" value="ECO:0007669"/>
    <property type="project" value="UniProtKB-KW"/>
</dbReference>
<dbReference type="RefSeq" id="WP_197688729.1">
    <property type="nucleotide sequence ID" value="NZ_JADQUF010000012.1"/>
</dbReference>
<keyword evidence="3" id="KW-0540">Nuclease</keyword>
<evidence type="ECO:0000313" key="3">
    <source>
        <dbReference type="EMBL" id="MBG9354343.1"/>
    </source>
</evidence>
<evidence type="ECO:0000259" key="2">
    <source>
        <dbReference type="SMART" id="SM00507"/>
    </source>
</evidence>
<dbReference type="InterPro" id="IPR002711">
    <property type="entry name" value="HNH"/>
</dbReference>
<protein>
    <submittedName>
        <fullName evidence="3">HNH endonuclease</fullName>
    </submittedName>
</protein>
<feature type="domain" description="HNH nuclease" evidence="2">
    <location>
        <begin position="15"/>
        <end position="66"/>
    </location>
</feature>
<dbReference type="Pfam" id="PF01844">
    <property type="entry name" value="HNH"/>
    <property type="match status" value="1"/>
</dbReference>
<name>A0ABS0LDH9_9CORY</name>
<dbReference type="Proteomes" id="UP000615580">
    <property type="component" value="Unassembled WGS sequence"/>
</dbReference>
<feature type="compositionally biased region" description="Basic residues" evidence="1">
    <location>
        <begin position="77"/>
        <end position="89"/>
    </location>
</feature>
<accession>A0ABS0LDH9</accession>
<keyword evidence="3" id="KW-0255">Endonuclease</keyword>
<reference evidence="3 4" key="1">
    <citation type="journal article" date="2020" name="J. Clin. Microbiol.">
        <title>Assessing the Genetic Diversity of Austrian Corynebacterium diphtheriae Clinical Isolates, 2011-2019.</title>
        <authorList>
            <person name="Schaeffer J."/>
            <person name="Huhulescu S."/>
            <person name="Stoeger A."/>
            <person name="Allerberger F."/>
            <person name="Ruppitsch W."/>
        </authorList>
    </citation>
    <scope>NUCLEOTIDE SEQUENCE [LARGE SCALE GENOMIC DNA]</scope>
    <source>
        <strain evidence="3 4">04-17</strain>
    </source>
</reference>
<keyword evidence="4" id="KW-1185">Reference proteome</keyword>
<dbReference type="EMBL" id="JADQUG010000024">
    <property type="protein sequence ID" value="MBG9354343.1"/>
    <property type="molecule type" value="Genomic_DNA"/>
</dbReference>
<sequence length="96" mass="11048">MMAWKNNNDKHVTTTTRKRIFTRDQGTCQHCGTTTPPFDVDHIDNTRGIGYDEDYNLQLLCRTCHNTKTQSEAAAARARKQAKLKRPQRPHPGLIR</sequence>